<reference evidence="4 5" key="1">
    <citation type="submission" date="2019-09" db="EMBL/GenBank/DDBJ databases">
        <title>Bird 10,000 Genomes (B10K) Project - Family phase.</title>
        <authorList>
            <person name="Zhang G."/>
        </authorList>
    </citation>
    <scope>NUCLEOTIDE SEQUENCE [LARGE SCALE GENOMIC DNA]</scope>
    <source>
        <strain evidence="4">B10K-CU-031-07</strain>
        <tissue evidence="4">Muscle</tissue>
    </source>
</reference>
<dbReference type="GO" id="GO:0005615">
    <property type="term" value="C:extracellular space"/>
    <property type="evidence" value="ECO:0007669"/>
    <property type="project" value="TreeGrafter"/>
</dbReference>
<comment type="caution">
    <text evidence="4">The sequence shown here is derived from an EMBL/GenBank/DDBJ whole genome shotgun (WGS) entry which is preliminary data.</text>
</comment>
<dbReference type="PROSITE" id="PS51910">
    <property type="entry name" value="GH18_2"/>
    <property type="match status" value="1"/>
</dbReference>
<dbReference type="AlphaFoldDB" id="A0A7K4JLW8"/>
<evidence type="ECO:0000256" key="1">
    <source>
        <dbReference type="ARBA" id="ARBA00022801"/>
    </source>
</evidence>
<feature type="non-terminal residue" evidence="4">
    <location>
        <position position="1"/>
    </location>
</feature>
<proteinExistence type="predicted"/>
<dbReference type="SUPFAM" id="SSF51445">
    <property type="entry name" value="(Trans)glycosidases"/>
    <property type="match status" value="1"/>
</dbReference>
<dbReference type="InterPro" id="IPR029070">
    <property type="entry name" value="Chitinase_insertion_sf"/>
</dbReference>
<feature type="domain" description="GH18" evidence="3">
    <location>
        <begin position="1"/>
        <end position="116"/>
    </location>
</feature>
<dbReference type="GO" id="GO:0006032">
    <property type="term" value="P:chitin catabolic process"/>
    <property type="evidence" value="ECO:0007669"/>
    <property type="project" value="TreeGrafter"/>
</dbReference>
<keyword evidence="1" id="KW-0378">Hydrolase</keyword>
<dbReference type="Pfam" id="PF00704">
    <property type="entry name" value="Glyco_hydro_18"/>
    <property type="match status" value="1"/>
</dbReference>
<dbReference type="Proteomes" id="UP000531151">
    <property type="component" value="Unassembled WGS sequence"/>
</dbReference>
<evidence type="ECO:0000313" key="4">
    <source>
        <dbReference type="EMBL" id="NWH65907.1"/>
    </source>
</evidence>
<dbReference type="InterPro" id="IPR051887">
    <property type="entry name" value="GH18_Domain-Containing"/>
</dbReference>
<dbReference type="PANTHER" id="PTHR46290:SF1">
    <property type="entry name" value="DI-N-ACETYLCHITOBIASE"/>
    <property type="match status" value="1"/>
</dbReference>
<dbReference type="GO" id="GO:0004568">
    <property type="term" value="F:chitinase activity"/>
    <property type="evidence" value="ECO:0007669"/>
    <property type="project" value="TreeGrafter"/>
</dbReference>
<name>A0A7K4JLW8_GEOCA</name>
<evidence type="ECO:0000256" key="2">
    <source>
        <dbReference type="ARBA" id="ARBA00023295"/>
    </source>
</evidence>
<dbReference type="EMBL" id="VWPV01028990">
    <property type="protein sequence ID" value="NWH65907.1"/>
    <property type="molecule type" value="Genomic_DNA"/>
</dbReference>
<keyword evidence="2" id="KW-0326">Glycosidase</keyword>
<keyword evidence="5" id="KW-1185">Reference proteome</keyword>
<dbReference type="GO" id="GO:0009313">
    <property type="term" value="P:oligosaccharide catabolic process"/>
    <property type="evidence" value="ECO:0007669"/>
    <property type="project" value="TreeGrafter"/>
</dbReference>
<feature type="non-terminal residue" evidence="4">
    <location>
        <position position="116"/>
    </location>
</feature>
<dbReference type="InterPro" id="IPR001223">
    <property type="entry name" value="Glyco_hydro18_cat"/>
</dbReference>
<evidence type="ECO:0000313" key="5">
    <source>
        <dbReference type="Proteomes" id="UP000531151"/>
    </source>
</evidence>
<dbReference type="InterPro" id="IPR017853">
    <property type="entry name" value="GH"/>
</dbReference>
<dbReference type="Gene3D" id="3.10.50.10">
    <property type="match status" value="1"/>
</dbReference>
<organism evidence="4 5">
    <name type="scientific">Geococcyx californianus</name>
    <name type="common">Greater roadrunner</name>
    <name type="synonym">Saurothera californiana</name>
    <dbReference type="NCBI Taxonomy" id="8947"/>
    <lineage>
        <taxon>Eukaryota</taxon>
        <taxon>Metazoa</taxon>
        <taxon>Chordata</taxon>
        <taxon>Craniata</taxon>
        <taxon>Vertebrata</taxon>
        <taxon>Euteleostomi</taxon>
        <taxon>Archelosauria</taxon>
        <taxon>Archosauria</taxon>
        <taxon>Dinosauria</taxon>
        <taxon>Saurischia</taxon>
        <taxon>Theropoda</taxon>
        <taxon>Coelurosauria</taxon>
        <taxon>Aves</taxon>
        <taxon>Neognathae</taxon>
        <taxon>Neoaves</taxon>
        <taxon>Otidimorphae</taxon>
        <taxon>Cuculiformes</taxon>
        <taxon>Neomorphidae</taxon>
        <taxon>Geococcyx</taxon>
    </lineage>
</organism>
<accession>A0A7K4JLW8</accession>
<dbReference type="Gene3D" id="3.20.20.80">
    <property type="entry name" value="Glycosidases"/>
    <property type="match status" value="1"/>
</dbReference>
<dbReference type="FunFam" id="3.10.50.10:FF:000006">
    <property type="entry name" value="Chitobiase, di-N-acetyl"/>
    <property type="match status" value="1"/>
</dbReference>
<protein>
    <submittedName>
        <fullName evidence="4">DIAC acetylchitobiase</fullName>
    </submittedName>
</protein>
<gene>
    <name evidence="4" type="primary">Ctbs</name>
    <name evidence="4" type="ORF">GEOCAL_R01913</name>
</gene>
<dbReference type="OrthoDB" id="73875at2759"/>
<evidence type="ECO:0000259" key="3">
    <source>
        <dbReference type="PROSITE" id="PS51910"/>
    </source>
</evidence>
<dbReference type="PANTHER" id="PTHR46290">
    <property type="entry name" value="DI-N-ACETYLCHITOBIASE"/>
    <property type="match status" value="1"/>
</dbReference>
<sequence length="116" mass="13081">QDHVCSLSKVPFRGAPCSDAAGRQVTYRAIMKQVNSSLSGLLWDDVQKAPFYEYKDSLGHFHQVWYDDPHSISLKAAYVKNRGLRGIGMWNGNCLDYSREAAAEQQTEAMWQALTP</sequence>